<evidence type="ECO:0000313" key="3">
    <source>
        <dbReference type="EMBL" id="AWT59542.1"/>
    </source>
</evidence>
<dbReference type="GO" id="GO:0005829">
    <property type="term" value="C:cytosol"/>
    <property type="evidence" value="ECO:0007669"/>
    <property type="project" value="TreeGrafter"/>
</dbReference>
<name>A0A2Z4APB5_9BACT</name>
<proteinExistence type="inferred from homology"/>
<evidence type="ECO:0000256" key="1">
    <source>
        <dbReference type="ARBA" id="ARBA00005564"/>
    </source>
</evidence>
<dbReference type="InterPro" id="IPR019405">
    <property type="entry name" value="Lactonase_7-beta_prop"/>
</dbReference>
<dbReference type="EMBL" id="CP029803">
    <property type="protein sequence ID" value="AWT59542.1"/>
    <property type="molecule type" value="Genomic_DNA"/>
</dbReference>
<organism evidence="3 4">
    <name type="scientific">Candidatus Moanibacter tarae</name>
    <dbReference type="NCBI Taxonomy" id="2200854"/>
    <lineage>
        <taxon>Bacteria</taxon>
        <taxon>Pseudomonadati</taxon>
        <taxon>Verrucomicrobiota</taxon>
        <taxon>Opitutia</taxon>
        <taxon>Puniceicoccales</taxon>
        <taxon>Puniceicoccales incertae sedis</taxon>
        <taxon>Candidatus Moanibacter</taxon>
    </lineage>
</organism>
<dbReference type="Gene3D" id="2.130.10.10">
    <property type="entry name" value="YVTN repeat-like/Quinoprotein amine dehydrogenase"/>
    <property type="match status" value="1"/>
</dbReference>
<sequence>MPESNQFRVFITSNLPGDAGAITSFRLDTEKGILEPSGRYTDIENPFFICLSPNRRFLYSVQVRGDFESDSGTVAAFSIDPESCQLRKLNERPANGTTTCYIDVDPTGKTVVYANYSSGSVGSFPILKNGYLGEMKTFVQNHGASLIVPDRQDGPHAHCAAISPDGKHVYACDLGTDQIFGFALNSETATLAPLEQSYVRTIGGGGPRHFAYHPNGAFVYANNELANSINVYSRKAKEGILNEIQIISTLPNNFNSPSYTADIKISPNGKFLYCSNRLHDSIAAYEINLDGRLKLIEVYSSRGNFAQNLAITPDGRTLLCANMHVEDAGGEGSNVSLFRIDTENGELTPLGDPYDLMKPSCIMIA</sequence>
<accession>A0A2Z4APB5</accession>
<dbReference type="GO" id="GO:0006006">
    <property type="term" value="P:glucose metabolic process"/>
    <property type="evidence" value="ECO:0007669"/>
    <property type="project" value="UniProtKB-KW"/>
</dbReference>
<gene>
    <name evidence="3" type="primary">pgl_2</name>
    <name evidence="3" type="ORF">DF168_00732</name>
</gene>
<dbReference type="EC" id="3.1.1.31" evidence="3"/>
<evidence type="ECO:0000313" key="4">
    <source>
        <dbReference type="Proteomes" id="UP000247465"/>
    </source>
</evidence>
<dbReference type="Proteomes" id="UP000247465">
    <property type="component" value="Chromosome"/>
</dbReference>
<comment type="similarity">
    <text evidence="1">Belongs to the cycloisomerase 2 family.</text>
</comment>
<evidence type="ECO:0000256" key="2">
    <source>
        <dbReference type="ARBA" id="ARBA00022526"/>
    </source>
</evidence>
<dbReference type="PANTHER" id="PTHR30344:SF1">
    <property type="entry name" value="6-PHOSPHOGLUCONOLACTONASE"/>
    <property type="match status" value="1"/>
</dbReference>
<keyword evidence="3" id="KW-0378">Hydrolase</keyword>
<protein>
    <submittedName>
        <fullName evidence="3">6-phosphogluconolactonase</fullName>
        <ecNumber evidence="3">3.1.1.31</ecNumber>
    </submittedName>
</protein>
<dbReference type="InterPro" id="IPR011048">
    <property type="entry name" value="Haem_d1_sf"/>
</dbReference>
<dbReference type="Pfam" id="PF10282">
    <property type="entry name" value="Lactonase"/>
    <property type="match status" value="1"/>
</dbReference>
<dbReference type="InterPro" id="IPR050282">
    <property type="entry name" value="Cycloisomerase_2"/>
</dbReference>
<keyword evidence="2" id="KW-0313">Glucose metabolism</keyword>
<dbReference type="AlphaFoldDB" id="A0A2Z4APB5"/>
<keyword evidence="2" id="KW-0119">Carbohydrate metabolism</keyword>
<reference evidence="3 4" key="1">
    <citation type="submission" date="2018-06" db="EMBL/GenBank/DDBJ databases">
        <title>Draft Genome Sequence of a Novel Marine Bacterium Related to the Verrucomicrobia.</title>
        <authorList>
            <person name="Vosseberg J."/>
            <person name="Martijn J."/>
            <person name="Ettema T.J.G."/>
        </authorList>
    </citation>
    <scope>NUCLEOTIDE SEQUENCE [LARGE SCALE GENOMIC DNA]</scope>
    <source>
        <strain evidence="3">TARA_B100001123</strain>
    </source>
</reference>
<dbReference type="KEGG" id="mtar:DF168_00732"/>
<dbReference type="SUPFAM" id="SSF51004">
    <property type="entry name" value="C-terminal (heme d1) domain of cytochrome cd1-nitrite reductase"/>
    <property type="match status" value="1"/>
</dbReference>
<dbReference type="GO" id="GO:0017057">
    <property type="term" value="F:6-phosphogluconolactonase activity"/>
    <property type="evidence" value="ECO:0007669"/>
    <property type="project" value="UniProtKB-EC"/>
</dbReference>
<dbReference type="InterPro" id="IPR015943">
    <property type="entry name" value="WD40/YVTN_repeat-like_dom_sf"/>
</dbReference>
<dbReference type="PANTHER" id="PTHR30344">
    <property type="entry name" value="6-PHOSPHOGLUCONOLACTONASE-RELATED"/>
    <property type="match status" value="1"/>
</dbReference>